<sequence length="519" mass="56368">MPPARVVHLQRTLGNMTVARTLQDHDATPASLQAEGIDTMGALLDRFKMPISKYRIPDDARAAVPEDEEKIAEFNKRLDQLAEKAPFNGSFTVAVETRDLPGSGDYMAAAKFARALAEFYSFIEEWKDVTVRLSVGRLDGDAPETHKDSVRREVRGVLGESGASLYEGNGERADVTVGYPVGGGVDQDFTVAQYGFNQFGLPEFNEFGSGPGFGSLGVLPVPERDRQDAITAAGNAKKPREDGVPPTTVMAALNDLEVQHDLAGFHFAYYSTFDRPVKPFVTEIVDSIDNRPESAGPIEKPNVGIAVSKPAKGLESAAAAVRAKPGWQVVHYSISRNESTIETKSVNPSARAGAQGGGKKVSNKERKRAKSKGAPATATTGGEAAASSAAAGVEHVLVLVEFPEGVRSNEMLSLYYSSLDPAGATGDQSFIEAYQMMAPNTHIRYDVAEHQRKLARHIEELNAYDERTNRAVMTKNKEAQRGVRSVPVDPGRKLVQKNLLHPMLLLINEKLQRQQQRDA</sequence>
<proteinExistence type="predicted"/>
<evidence type="ECO:0000313" key="2">
    <source>
        <dbReference type="EMBL" id="GAA3357335.1"/>
    </source>
</evidence>
<accession>A0ABP6RMN7</accession>
<feature type="region of interest" description="Disordered" evidence="1">
    <location>
        <begin position="341"/>
        <end position="382"/>
    </location>
</feature>
<dbReference type="Proteomes" id="UP001500483">
    <property type="component" value="Unassembled WGS sequence"/>
</dbReference>
<evidence type="ECO:0000313" key="3">
    <source>
        <dbReference type="Proteomes" id="UP001500483"/>
    </source>
</evidence>
<dbReference type="EMBL" id="BAAAYK010000038">
    <property type="protein sequence ID" value="GAA3357335.1"/>
    <property type="molecule type" value="Genomic_DNA"/>
</dbReference>
<keyword evidence="3" id="KW-1185">Reference proteome</keyword>
<protein>
    <submittedName>
        <fullName evidence="2">Uncharacterized protein</fullName>
    </submittedName>
</protein>
<organism evidence="2 3">
    <name type="scientific">Saccharopolyspora gregorii</name>
    <dbReference type="NCBI Taxonomy" id="33914"/>
    <lineage>
        <taxon>Bacteria</taxon>
        <taxon>Bacillati</taxon>
        <taxon>Actinomycetota</taxon>
        <taxon>Actinomycetes</taxon>
        <taxon>Pseudonocardiales</taxon>
        <taxon>Pseudonocardiaceae</taxon>
        <taxon>Saccharopolyspora</taxon>
    </lineage>
</organism>
<name>A0ABP6RMN7_9PSEU</name>
<gene>
    <name evidence="2" type="ORF">GCM10020366_24950</name>
</gene>
<evidence type="ECO:0000256" key="1">
    <source>
        <dbReference type="SAM" id="MobiDB-lite"/>
    </source>
</evidence>
<comment type="caution">
    <text evidence="2">The sequence shown here is derived from an EMBL/GenBank/DDBJ whole genome shotgun (WGS) entry which is preliminary data.</text>
</comment>
<feature type="compositionally biased region" description="Low complexity" evidence="1">
    <location>
        <begin position="372"/>
        <end position="382"/>
    </location>
</feature>
<reference evidence="3" key="1">
    <citation type="journal article" date="2019" name="Int. J. Syst. Evol. Microbiol.">
        <title>The Global Catalogue of Microorganisms (GCM) 10K type strain sequencing project: providing services to taxonomists for standard genome sequencing and annotation.</title>
        <authorList>
            <consortium name="The Broad Institute Genomics Platform"/>
            <consortium name="The Broad Institute Genome Sequencing Center for Infectious Disease"/>
            <person name="Wu L."/>
            <person name="Ma J."/>
        </authorList>
    </citation>
    <scope>NUCLEOTIDE SEQUENCE [LARGE SCALE GENOMIC DNA]</scope>
    <source>
        <strain evidence="3">JCM 9687</strain>
    </source>
</reference>